<dbReference type="EMBL" id="JAGTJJ010000011">
    <property type="protein sequence ID" value="MDC3983123.1"/>
    <property type="molecule type" value="Genomic_DNA"/>
</dbReference>
<dbReference type="Proteomes" id="UP001151081">
    <property type="component" value="Unassembled WGS sequence"/>
</dbReference>
<comment type="caution">
    <text evidence="1">The sequence shown here is derived from an EMBL/GenBank/DDBJ whole genome shotgun (WGS) entry which is preliminary data.</text>
</comment>
<reference evidence="1 2" key="1">
    <citation type="submission" date="2021-04" db="EMBL/GenBank/DDBJ databases">
        <title>Genome analysis of Polyangium sp.</title>
        <authorList>
            <person name="Li Y."/>
            <person name="Wang J."/>
        </authorList>
    </citation>
    <scope>NUCLEOTIDE SEQUENCE [LARGE SCALE GENOMIC DNA]</scope>
    <source>
        <strain evidence="1 2">SDU14</strain>
    </source>
</reference>
<sequence length="1910" mass="208270">MTEMGEEGREILARGRIRVDARRALAKLREHLLVDLHLYAAEIARAAVASGATFLDVQYDADDVVFVFDGEPVAENELPRLLDHVLGDSGGSGRALRGLALGVNAALGLGPSFVDIHLRAAGEEKAARVRFVPSVLAGEDAPLPAVERVALPKGMPERGTRVHVRRRIGFETLKRAARRELPREIGLLADAMHDAPLALRRAGEKLPLAPRPPALLRVRFREKDIRRGVIEILAVPAGPPVVEYLELGVLLLRRPFAAEPMFPSAAHAQVELPVRVLVDADELPTNASRSALREDAGLALRAEQAARSGLVDALRTLVALVTGEGKPLPDVEVLDHDKTRLEDALGAFVCVAAGAFRRGGDVAAQARALLELPLLRNAVGGPLTPMALLSRDKAPVYVFEGKEPAPAELEPWLDDVVWARGRLAERILVDFEIHGAEKRIAAAHAAHERRRRLHARPRSEPAVPAEPDHVVKETFHVKDGVFRGLRGQLALGAEGIGSGQRPSNIRIYVEGRHIDTITVDRDKLPLAIDAALAWDGQILPRFSYEGVHDSDALRLAIFQLTRLSLLALGSHVERLAQEKRAADLERLRPLARAAVGAFVLAADALGIETPPPEPALSAYTPIWTRSFWPSPDPDRLPLSLAELRTYVDRTNAICHVPPGTTGVAPDKRPVVAVTDLELGWLEKVFRGVTLVPYARALRQPREPVTPRLAMFHELCASRRAEGPFAEVLPSMPFEVQQGRGVIAPARKDEILWLHAGVLLQVAATEKYIEPTTIVVEYDGLVPAPSWDRIAWTRDMAFLVPVRDELLKRIVGALEGNADARAALKDAPTGAPGPLLRAYVIEAITRHRNHPLTERIEALPLVPVLDEEGRPELVSLESVRKRYPEPAMIPFLRAAPDFPTLSWRPVLCLDDREAYAFERWAGGRAKNAKDELEARRQGARTEYDRRVFRAKPVLDPFVCGPLAEPEGLTALWYEEEQTATSMSVAAALPKRGLELPAAEIEVLLDKRLLCTRELTGMPVPVVARILLASEAFVVPFSDVTPAGVSVAEARVYSAACSLAAGLVERAKGRERVAFFGDIRVLRLVAALYKVSAQDRTRSEILQADFALRTAEFRWPTVQGDERAFAELVPGANKLFYGRGRYSQWQTPTRGGSELDAPIVHAPSSSEGDLLREILVGMGYELVDVSEALASLQARRTGEAAHGRPRLPGSPAHPALRVDLASLNSHYEGEIELTESGRADVQVETLRGEVVALDVEGMFPFRAKVRVEDVELDDKDKRHLAVDLTKSAKKHLESLADKLDELPSFARTSLRRVVCAHSRKDQTLAKRRTAMRVFPDILGGFHSIADVEGDGSSPYPYVNFPPPYPTSPRPRPPLALTVEELEAIRSRATFEDVSQALKRELAADQRRLAPPLDFIGLDATQRAKCLEVIPFRGDGVLGEIGILMPEHAAARGIHVHTTRRLLCRVLDGDGWPVLAVVNDDALPTNRGFDGIKGHVAREGLRARVVGQANEHLGKWFVPPPRVLAELAVHGPVPGVPLFVKGMLWLSPSWAGAGRIEVRDATKKEPVSRPYEVPGLKHFEGTVPVCGRLLVAPTKVGNFENAETRGALTKFLLQRTVEMVDAAREQGAPAELLEGYRWILKFLGGDVGELDVVAADGSRVPASEVVAEVEAKGEVWVTRGEGTSEGVFPGQAPSFVLRDRGVLASVLRARTRIVRELGGVVLEKRAAPPPEAMQPAVLAAVHAFIYGSVVPTPPPQPSVDITPFVAPDVVEPKAPEVEGGIEEEPASSWFGGLVSRVVMLFDPPEPVEPATRALGPWLLQAIDKLGLAPGKVVTGVRYARSGRPLRFDAESGKLVLNRSHPAVRALAAKATEDPRARTLLVAAAVREINRVLEVVTDATEKRVLLSLLRGEPL</sequence>
<proteinExistence type="predicted"/>
<keyword evidence="2" id="KW-1185">Reference proteome</keyword>
<accession>A0A9X4ASF3</accession>
<evidence type="ECO:0000313" key="1">
    <source>
        <dbReference type="EMBL" id="MDC3983123.1"/>
    </source>
</evidence>
<dbReference type="RefSeq" id="WP_272423835.1">
    <property type="nucleotide sequence ID" value="NZ_JAGTJJ010000011.1"/>
</dbReference>
<gene>
    <name evidence="1" type="ORF">KEG57_21600</name>
</gene>
<protein>
    <submittedName>
        <fullName evidence="1">Uncharacterized protein</fullName>
    </submittedName>
</protein>
<evidence type="ECO:0000313" key="2">
    <source>
        <dbReference type="Proteomes" id="UP001151081"/>
    </source>
</evidence>
<name>A0A9X4ASF3_9BACT</name>
<organism evidence="1 2">
    <name type="scientific">Polyangium jinanense</name>
    <dbReference type="NCBI Taxonomy" id="2829994"/>
    <lineage>
        <taxon>Bacteria</taxon>
        <taxon>Pseudomonadati</taxon>
        <taxon>Myxococcota</taxon>
        <taxon>Polyangia</taxon>
        <taxon>Polyangiales</taxon>
        <taxon>Polyangiaceae</taxon>
        <taxon>Polyangium</taxon>
    </lineage>
</organism>